<dbReference type="GO" id="GO:0006310">
    <property type="term" value="P:DNA recombination"/>
    <property type="evidence" value="ECO:0007669"/>
    <property type="project" value="UniProtKB-KW"/>
</dbReference>
<proteinExistence type="inferred from homology"/>
<dbReference type="InterPro" id="IPR011010">
    <property type="entry name" value="DNA_brk_join_enz"/>
</dbReference>
<dbReference type="Pfam" id="PF17293">
    <property type="entry name" value="Arm-DNA-bind_5"/>
    <property type="match status" value="1"/>
</dbReference>
<gene>
    <name evidence="5" type="ORF">GS399_05595</name>
</gene>
<reference evidence="5 6" key="1">
    <citation type="submission" date="2019-11" db="EMBL/GenBank/DDBJ databases">
        <title>Pedobacter sp. HMF7647 Genome sequencing and assembly.</title>
        <authorList>
            <person name="Kang H."/>
            <person name="Kim H."/>
            <person name="Joh K."/>
        </authorList>
    </citation>
    <scope>NUCLEOTIDE SEQUENCE [LARGE SCALE GENOMIC DNA]</scope>
    <source>
        <strain evidence="5 6">HMF7647</strain>
    </source>
</reference>
<dbReference type="GO" id="GO:0003677">
    <property type="term" value="F:DNA binding"/>
    <property type="evidence" value="ECO:0007669"/>
    <property type="project" value="UniProtKB-KW"/>
</dbReference>
<accession>A0A7K1Y7N3</accession>
<evidence type="ECO:0000259" key="4">
    <source>
        <dbReference type="PROSITE" id="PS51898"/>
    </source>
</evidence>
<dbReference type="InterPro" id="IPR013762">
    <property type="entry name" value="Integrase-like_cat_sf"/>
</dbReference>
<feature type="domain" description="Tyr recombinase" evidence="4">
    <location>
        <begin position="221"/>
        <end position="402"/>
    </location>
</feature>
<dbReference type="PANTHER" id="PTHR30349:SF64">
    <property type="entry name" value="PROPHAGE INTEGRASE INTD-RELATED"/>
    <property type="match status" value="1"/>
</dbReference>
<keyword evidence="3" id="KW-0233">DNA recombination</keyword>
<name>A0A7K1Y7N3_9SPHI</name>
<dbReference type="InterPro" id="IPR025269">
    <property type="entry name" value="SAM-like_dom"/>
</dbReference>
<dbReference type="AlphaFoldDB" id="A0A7K1Y7N3"/>
<dbReference type="PANTHER" id="PTHR30349">
    <property type="entry name" value="PHAGE INTEGRASE-RELATED"/>
    <property type="match status" value="1"/>
</dbReference>
<dbReference type="Gene3D" id="1.10.150.130">
    <property type="match status" value="1"/>
</dbReference>
<evidence type="ECO:0000256" key="1">
    <source>
        <dbReference type="ARBA" id="ARBA00008857"/>
    </source>
</evidence>
<evidence type="ECO:0000256" key="2">
    <source>
        <dbReference type="ARBA" id="ARBA00023125"/>
    </source>
</evidence>
<comment type="caution">
    <text evidence="5">The sequence shown here is derived from an EMBL/GenBank/DDBJ whole genome shotgun (WGS) entry which is preliminary data.</text>
</comment>
<organism evidence="5 6">
    <name type="scientific">Hufsiella arboris</name>
    <dbReference type="NCBI Taxonomy" id="2695275"/>
    <lineage>
        <taxon>Bacteria</taxon>
        <taxon>Pseudomonadati</taxon>
        <taxon>Bacteroidota</taxon>
        <taxon>Sphingobacteriia</taxon>
        <taxon>Sphingobacteriales</taxon>
        <taxon>Sphingobacteriaceae</taxon>
        <taxon>Hufsiella</taxon>
    </lineage>
</organism>
<dbReference type="SUPFAM" id="SSF56349">
    <property type="entry name" value="DNA breaking-rejoining enzymes"/>
    <property type="match status" value="1"/>
</dbReference>
<dbReference type="Pfam" id="PF13102">
    <property type="entry name" value="Phage_int_SAM_5"/>
    <property type="match status" value="1"/>
</dbReference>
<evidence type="ECO:0000313" key="6">
    <source>
        <dbReference type="Proteomes" id="UP000466586"/>
    </source>
</evidence>
<evidence type="ECO:0000256" key="3">
    <source>
        <dbReference type="ARBA" id="ARBA00023172"/>
    </source>
</evidence>
<dbReference type="Proteomes" id="UP000466586">
    <property type="component" value="Unassembled WGS sequence"/>
</dbReference>
<dbReference type="InterPro" id="IPR050090">
    <property type="entry name" value="Tyrosine_recombinase_XerCD"/>
</dbReference>
<dbReference type="Pfam" id="PF00589">
    <property type="entry name" value="Phage_integrase"/>
    <property type="match status" value="1"/>
</dbReference>
<evidence type="ECO:0000313" key="5">
    <source>
        <dbReference type="EMBL" id="MXV50440.1"/>
    </source>
</evidence>
<keyword evidence="2" id="KW-0238">DNA-binding</keyword>
<sequence length="405" mass="47273">MESYFKILFYLKKPKGYSSGRLPVYARITVDLQRIEMTSGCHALPGQWNKTFERLKGKDDESRNTNQALDNLEQKLNNIYRFYREMEPDLVITPKLIKDRFHGKKITCRKILEVFHDHNEKVKALVGKEYAPGTYERYQTSLKHTADFLKWKYNLSDIDIRKIDHDFIREYDFYLRSVRNCANNSAVKYLKNFGKIIRLCLANGWISINPLSNYKIKTKTVEREFLTKEEIALMATKRFNIPRLGQVRDIFLFSCYTGLAYADVKKLKRSELVKGIDGEMWIHTYRQKTSTPSKIPLLPFALELIKNYQDYPQCQVSNSLLPVLSNQKMNAYLKEIADLCNIKKDLTFHIARHTFATTITLLNGVPIETVSKMLGHTNLKTTQHYAKILDIKVGEDMAALKKRLM</sequence>
<dbReference type="EMBL" id="WVHT01000002">
    <property type="protein sequence ID" value="MXV50440.1"/>
    <property type="molecule type" value="Genomic_DNA"/>
</dbReference>
<comment type="similarity">
    <text evidence="1">Belongs to the 'phage' integrase family.</text>
</comment>
<dbReference type="PROSITE" id="PS51898">
    <property type="entry name" value="TYR_RECOMBINASE"/>
    <property type="match status" value="1"/>
</dbReference>
<dbReference type="CDD" id="cd01185">
    <property type="entry name" value="INTN1_C_like"/>
    <property type="match status" value="1"/>
</dbReference>
<dbReference type="InterPro" id="IPR002104">
    <property type="entry name" value="Integrase_catalytic"/>
</dbReference>
<dbReference type="GO" id="GO:0015074">
    <property type="term" value="P:DNA integration"/>
    <property type="evidence" value="ECO:0007669"/>
    <property type="project" value="InterPro"/>
</dbReference>
<dbReference type="InterPro" id="IPR035386">
    <property type="entry name" value="Arm-DNA-bind_5"/>
</dbReference>
<protein>
    <submittedName>
        <fullName evidence="5">Tyrosine-type recombinase/integrase</fullName>
    </submittedName>
</protein>
<keyword evidence="6" id="KW-1185">Reference proteome</keyword>
<dbReference type="RefSeq" id="WP_160843614.1">
    <property type="nucleotide sequence ID" value="NZ_WVHT01000002.1"/>
</dbReference>
<dbReference type="InterPro" id="IPR010998">
    <property type="entry name" value="Integrase_recombinase_N"/>
</dbReference>
<dbReference type="Gene3D" id="1.10.443.10">
    <property type="entry name" value="Intergrase catalytic core"/>
    <property type="match status" value="1"/>
</dbReference>